<dbReference type="GO" id="GO:0042074">
    <property type="term" value="P:cell migration involved in gastrulation"/>
    <property type="evidence" value="ECO:0007669"/>
    <property type="project" value="UniProtKB-ARBA"/>
</dbReference>
<evidence type="ECO:0000256" key="6">
    <source>
        <dbReference type="ARBA" id="ARBA00023136"/>
    </source>
</evidence>
<dbReference type="AlphaFoldDB" id="A0A8C9V5W4"/>
<dbReference type="Pfam" id="PF00001">
    <property type="entry name" value="7tm_1"/>
    <property type="match status" value="1"/>
</dbReference>
<sequence>VPPTAVSLLIHWRKVMNESDLVRKHYNFTGRLKDVVNWSGISTSDVLFIAVCCFIILENAMVLLTIWRTKKFHKPMFYFIGNLAFLDLLSGISYITNILLSGSYTFKLTPTEWFVREGSVFVALTASVISLLAIAVERYLTMIKMQLQSSGKTWRAFLIIGICWVIAAFFGSMPIMGWNCIDRMSSCSTVLPLYHKTYILFCISLFTLILMTIVALYIRIYVIVQSHGRNLAVNKAPNDHSDKLSEKSHALLRTVIIVLSCFITCWTPLFIIFAVDVVCDTGKCQILYELKWFLALAVLNSAMNPLIYMFTSKQIRSAFLRLLPCASWTWPNGKSMIANELISKSDSSQCQKDKPDGNES</sequence>
<reference evidence="14" key="2">
    <citation type="submission" date="2025-08" db="UniProtKB">
        <authorList>
            <consortium name="Ensembl"/>
        </authorList>
    </citation>
    <scope>IDENTIFICATION</scope>
</reference>
<evidence type="ECO:0000256" key="8">
    <source>
        <dbReference type="ARBA" id="ARBA00023180"/>
    </source>
</evidence>
<evidence type="ECO:0000256" key="12">
    <source>
        <dbReference type="SAM" id="Phobius"/>
    </source>
</evidence>
<dbReference type="InterPro" id="IPR017452">
    <property type="entry name" value="GPCR_Rhodpsn_7TM"/>
</dbReference>
<organism evidence="14 15">
    <name type="scientific">Scleropages formosus</name>
    <name type="common">Asian bonytongue</name>
    <name type="synonym">Osteoglossum formosum</name>
    <dbReference type="NCBI Taxonomy" id="113540"/>
    <lineage>
        <taxon>Eukaryota</taxon>
        <taxon>Metazoa</taxon>
        <taxon>Chordata</taxon>
        <taxon>Craniata</taxon>
        <taxon>Vertebrata</taxon>
        <taxon>Euteleostomi</taxon>
        <taxon>Actinopterygii</taxon>
        <taxon>Neopterygii</taxon>
        <taxon>Teleostei</taxon>
        <taxon>Osteoglossocephala</taxon>
        <taxon>Osteoglossomorpha</taxon>
        <taxon>Osteoglossiformes</taxon>
        <taxon>Osteoglossidae</taxon>
        <taxon>Scleropages</taxon>
    </lineage>
</organism>
<dbReference type="GO" id="GO:0008078">
    <property type="term" value="P:mesodermal cell migration"/>
    <property type="evidence" value="ECO:0007669"/>
    <property type="project" value="UniProtKB-ARBA"/>
</dbReference>
<dbReference type="PRINTS" id="PR01523">
    <property type="entry name" value="S1PRECEPTOR"/>
</dbReference>
<evidence type="ECO:0000256" key="4">
    <source>
        <dbReference type="ARBA" id="ARBA00022989"/>
    </source>
</evidence>
<dbReference type="SUPFAM" id="SSF81321">
    <property type="entry name" value="Family A G protein-coupled receptor-like"/>
    <property type="match status" value="1"/>
</dbReference>
<protein>
    <submittedName>
        <fullName evidence="14">Sphingosine-1-phosphate receptor 1</fullName>
    </submittedName>
</protein>
<comment type="subcellular location">
    <subcellularLocation>
        <location evidence="1">Cell membrane</location>
        <topology evidence="1">Multi-pass membrane protein</topology>
    </subcellularLocation>
</comment>
<reference evidence="14 15" key="1">
    <citation type="submission" date="2019-04" db="EMBL/GenBank/DDBJ databases">
        <authorList>
            <consortium name="Wellcome Sanger Institute Data Sharing"/>
        </authorList>
    </citation>
    <scope>NUCLEOTIDE SEQUENCE [LARGE SCALE GENOMIC DNA]</scope>
</reference>
<evidence type="ECO:0000313" key="15">
    <source>
        <dbReference type="Proteomes" id="UP000694397"/>
    </source>
</evidence>
<feature type="transmembrane region" description="Helical" evidence="12">
    <location>
        <begin position="250"/>
        <end position="272"/>
    </location>
</feature>
<feature type="disulfide bond" evidence="10">
    <location>
        <begin position="180"/>
        <end position="187"/>
    </location>
</feature>
<dbReference type="Proteomes" id="UP000694397">
    <property type="component" value="Chromosome 3"/>
</dbReference>
<dbReference type="GO" id="GO:0030334">
    <property type="term" value="P:regulation of cell migration"/>
    <property type="evidence" value="ECO:0007669"/>
    <property type="project" value="UniProtKB-ARBA"/>
</dbReference>
<dbReference type="PROSITE" id="PS00237">
    <property type="entry name" value="G_PROTEIN_RECEP_F1_1"/>
    <property type="match status" value="1"/>
</dbReference>
<keyword evidence="8" id="KW-0325">Glycoprotein</keyword>
<feature type="disulfide bond" evidence="10">
    <location>
        <begin position="279"/>
        <end position="284"/>
    </location>
</feature>
<dbReference type="OrthoDB" id="9945063at2759"/>
<dbReference type="InterPro" id="IPR000276">
    <property type="entry name" value="GPCR_Rhodpsn"/>
</dbReference>
<evidence type="ECO:0000256" key="11">
    <source>
        <dbReference type="RuleBase" id="RU000688"/>
    </source>
</evidence>
<feature type="transmembrane region" description="Helical" evidence="12">
    <location>
        <begin position="292"/>
        <end position="311"/>
    </location>
</feature>
<dbReference type="PRINTS" id="PR00237">
    <property type="entry name" value="GPCRRHODOPSN"/>
</dbReference>
<evidence type="ECO:0000256" key="10">
    <source>
        <dbReference type="PIRSR" id="PIRSR604061-50"/>
    </source>
</evidence>
<dbReference type="Ensembl" id="ENSSFOT00015028273.2">
    <property type="protein sequence ID" value="ENSSFOP00015027960.2"/>
    <property type="gene ID" value="ENSSFOG00015017950.2"/>
</dbReference>
<keyword evidence="5 11" id="KW-0297">G-protein coupled receptor</keyword>
<dbReference type="SMART" id="SM01381">
    <property type="entry name" value="7TM_GPCR_Srsx"/>
    <property type="match status" value="1"/>
</dbReference>
<feature type="transmembrane region" description="Helical" evidence="12">
    <location>
        <begin position="46"/>
        <end position="67"/>
    </location>
</feature>
<gene>
    <name evidence="14" type="primary">S1PR1</name>
</gene>
<dbReference type="GeneTree" id="ENSGT01050000244887"/>
<evidence type="ECO:0000256" key="5">
    <source>
        <dbReference type="ARBA" id="ARBA00023040"/>
    </source>
</evidence>
<evidence type="ECO:0000313" key="14">
    <source>
        <dbReference type="Ensembl" id="ENSSFOP00015027960.2"/>
    </source>
</evidence>
<keyword evidence="10" id="KW-1015">Disulfide bond</keyword>
<reference evidence="14" key="3">
    <citation type="submission" date="2025-09" db="UniProtKB">
        <authorList>
            <consortium name="Ensembl"/>
        </authorList>
    </citation>
    <scope>IDENTIFICATION</scope>
</reference>
<keyword evidence="2" id="KW-1003">Cell membrane</keyword>
<name>A0A8C9V5W4_SCLFO</name>
<evidence type="ECO:0000256" key="7">
    <source>
        <dbReference type="ARBA" id="ARBA00023170"/>
    </source>
</evidence>
<dbReference type="InterPro" id="IPR004061">
    <property type="entry name" value="S1P_rcpt"/>
</dbReference>
<feature type="domain" description="G-protein coupled receptors family 1 profile" evidence="13">
    <location>
        <begin position="58"/>
        <end position="308"/>
    </location>
</feature>
<keyword evidence="9 11" id="KW-0807">Transducer</keyword>
<feature type="transmembrane region" description="Helical" evidence="12">
    <location>
        <begin position="120"/>
        <end position="136"/>
    </location>
</feature>
<dbReference type="GO" id="GO:0038036">
    <property type="term" value="F:sphingosine-1-phosphate receptor activity"/>
    <property type="evidence" value="ECO:0007669"/>
    <property type="project" value="InterPro"/>
</dbReference>
<evidence type="ECO:0000259" key="13">
    <source>
        <dbReference type="PROSITE" id="PS50262"/>
    </source>
</evidence>
<feature type="transmembrane region" description="Helical" evidence="12">
    <location>
        <begin position="156"/>
        <end position="178"/>
    </location>
</feature>
<dbReference type="PRINTS" id="PR00642">
    <property type="entry name" value="EDG1RECEPTOR"/>
</dbReference>
<evidence type="ECO:0000256" key="1">
    <source>
        <dbReference type="ARBA" id="ARBA00004651"/>
    </source>
</evidence>
<keyword evidence="6 12" id="KW-0472">Membrane</keyword>
<dbReference type="GO" id="GO:0005886">
    <property type="term" value="C:plasma membrane"/>
    <property type="evidence" value="ECO:0007669"/>
    <property type="project" value="UniProtKB-SubCell"/>
</dbReference>
<dbReference type="FunFam" id="1.20.1070.10:FF:000098">
    <property type="entry name" value="Sphingosine 1-phosphate receptor 1"/>
    <property type="match status" value="1"/>
</dbReference>
<keyword evidence="15" id="KW-1185">Reference proteome</keyword>
<feature type="transmembrane region" description="Helical" evidence="12">
    <location>
        <begin position="79"/>
        <end position="100"/>
    </location>
</feature>
<evidence type="ECO:0000256" key="3">
    <source>
        <dbReference type="ARBA" id="ARBA00022692"/>
    </source>
</evidence>
<keyword evidence="3 11" id="KW-0812">Transmembrane</keyword>
<dbReference type="PROSITE" id="PS50262">
    <property type="entry name" value="G_PROTEIN_RECEP_F1_2"/>
    <property type="match status" value="1"/>
</dbReference>
<evidence type="ECO:0000256" key="2">
    <source>
        <dbReference type="ARBA" id="ARBA00022475"/>
    </source>
</evidence>
<proteinExistence type="inferred from homology"/>
<dbReference type="PANTHER" id="PTHR22750">
    <property type="entry name" value="G-PROTEIN COUPLED RECEPTOR"/>
    <property type="match status" value="1"/>
</dbReference>
<comment type="similarity">
    <text evidence="11">Belongs to the G-protein coupled receptor 1 family.</text>
</comment>
<evidence type="ECO:0000256" key="9">
    <source>
        <dbReference type="ARBA" id="ARBA00023224"/>
    </source>
</evidence>
<keyword evidence="7 11" id="KW-0675">Receptor</keyword>
<dbReference type="Gene3D" id="1.20.1070.10">
    <property type="entry name" value="Rhodopsin 7-helix transmembrane proteins"/>
    <property type="match status" value="1"/>
</dbReference>
<keyword evidence="4 12" id="KW-1133">Transmembrane helix</keyword>
<feature type="transmembrane region" description="Helical" evidence="12">
    <location>
        <begin position="198"/>
        <end position="222"/>
    </location>
</feature>
<accession>A0A8C9V5W4</accession>